<keyword evidence="9" id="KW-1185">Reference proteome</keyword>
<dbReference type="Gene3D" id="3.40.630.10">
    <property type="entry name" value="Zn peptidases"/>
    <property type="match status" value="1"/>
</dbReference>
<evidence type="ECO:0000256" key="5">
    <source>
        <dbReference type="ARBA" id="ARBA00022801"/>
    </source>
</evidence>
<keyword evidence="5" id="KW-0378">Hydrolase</keyword>
<evidence type="ECO:0000256" key="1">
    <source>
        <dbReference type="ARBA" id="ARBA00022438"/>
    </source>
</evidence>
<evidence type="ECO:0000256" key="4">
    <source>
        <dbReference type="ARBA" id="ARBA00022729"/>
    </source>
</evidence>
<dbReference type="EMBL" id="JBCHKU010000022">
    <property type="protein sequence ID" value="MEM6249940.1"/>
    <property type="molecule type" value="Genomic_DNA"/>
</dbReference>
<comment type="caution">
    <text evidence="8">The sequence shown here is derived from an EMBL/GenBank/DDBJ whole genome shotgun (WGS) entry which is preliminary data.</text>
</comment>
<dbReference type="CDD" id="cd04821">
    <property type="entry name" value="PA_M28_1_2"/>
    <property type="match status" value="1"/>
</dbReference>
<dbReference type="SUPFAM" id="SSF53187">
    <property type="entry name" value="Zn-dependent exopeptidases"/>
    <property type="match status" value="1"/>
</dbReference>
<dbReference type="Gene3D" id="3.50.30.30">
    <property type="match status" value="1"/>
</dbReference>
<dbReference type="CDD" id="cd05660">
    <property type="entry name" value="M28_like_PA"/>
    <property type="match status" value="1"/>
</dbReference>
<sequence length="540" mass="59090">MIITWEKVVKNIILATSLMATISLPVLAETTFVQSLDLAQYRTDVKTLASDAFGGRAPLSEGENLTLDYLVKAFKDMGLKPGFGDSYLQAVPLAQISADQNMQLDIGGLKFANGSEFTARTQRIAETVSLNKSDVVFVGYGINAPEYGWNDYQGLDVKGKTVIVLVNDPGFATQDPAVFKGNAMTYYGRWTYKYEEAARQGAEAVFIVHETAPAAYGWGVVQNSNTGTKFTLVDANNNQGQVGVMGWIQHETAQKIFTKAGLDFDTLKQQAAKPNFKAIPLKLSAQLTLNNKIERAESHNVAALLPGKTRPDEVVMMHAHWDHLGTVIEDGKSEILNGAVDNASGVAGVLALARYFKQQAKTAPLDRSVLFSAFTAEETGLIGAQHFAQHPSVPTKNIVAFLNIDGMNVNKGVDYILRYGEGVSELEQYLDNAAKAQERSVKADPRPQNGLMFRSDHFALAQQGVPGLLFMSLGDTDPDYIAHKYHKPADDYDPSWNLGGVSQDLDLIASMITSLANSTDWPHWLESSDFKAKREQDGRK</sequence>
<dbReference type="InterPro" id="IPR046450">
    <property type="entry name" value="PA_dom_sf"/>
</dbReference>
<keyword evidence="2" id="KW-0645">Protease</keyword>
<dbReference type="SUPFAM" id="SSF52025">
    <property type="entry name" value="PA domain"/>
    <property type="match status" value="1"/>
</dbReference>
<keyword evidence="4" id="KW-0732">Signal</keyword>
<keyword evidence="3" id="KW-0479">Metal-binding</keyword>
<dbReference type="Proteomes" id="UP001489333">
    <property type="component" value="Unassembled WGS sequence"/>
</dbReference>
<dbReference type="RefSeq" id="WP_342902241.1">
    <property type="nucleotide sequence ID" value="NZ_JBCHKU010000022.1"/>
</dbReference>
<dbReference type="InterPro" id="IPR045175">
    <property type="entry name" value="M28_fam"/>
</dbReference>
<proteinExistence type="predicted"/>
<evidence type="ECO:0000313" key="9">
    <source>
        <dbReference type="Proteomes" id="UP001489333"/>
    </source>
</evidence>
<feature type="domain" description="Peptidase M28" evidence="7">
    <location>
        <begin position="300"/>
        <end position="497"/>
    </location>
</feature>
<evidence type="ECO:0000256" key="2">
    <source>
        <dbReference type="ARBA" id="ARBA00022670"/>
    </source>
</evidence>
<name>A0ABU9UUJ7_9GAMM</name>
<evidence type="ECO:0000313" key="8">
    <source>
        <dbReference type="EMBL" id="MEM6249940.1"/>
    </source>
</evidence>
<evidence type="ECO:0000256" key="3">
    <source>
        <dbReference type="ARBA" id="ARBA00022723"/>
    </source>
</evidence>
<evidence type="ECO:0000256" key="6">
    <source>
        <dbReference type="ARBA" id="ARBA00022833"/>
    </source>
</evidence>
<dbReference type="PANTHER" id="PTHR12147:SF56">
    <property type="entry name" value="AMINOPEPTIDASE YDR415C-RELATED"/>
    <property type="match status" value="1"/>
</dbReference>
<protein>
    <submittedName>
        <fullName evidence="8">M28 family metallopeptidase</fullName>
    </submittedName>
</protein>
<keyword evidence="6" id="KW-0862">Zinc</keyword>
<dbReference type="InterPro" id="IPR007484">
    <property type="entry name" value="Peptidase_M28"/>
</dbReference>
<evidence type="ECO:0000259" key="7">
    <source>
        <dbReference type="Pfam" id="PF04389"/>
    </source>
</evidence>
<organism evidence="8 9">
    <name type="scientific">Shewanella vaxholmensis</name>
    <dbReference type="NCBI Taxonomy" id="3063535"/>
    <lineage>
        <taxon>Bacteria</taxon>
        <taxon>Pseudomonadati</taxon>
        <taxon>Pseudomonadota</taxon>
        <taxon>Gammaproteobacteria</taxon>
        <taxon>Alteromonadales</taxon>
        <taxon>Shewanellaceae</taxon>
        <taxon>Shewanella</taxon>
    </lineage>
</organism>
<dbReference type="PANTHER" id="PTHR12147">
    <property type="entry name" value="METALLOPEPTIDASE M28 FAMILY MEMBER"/>
    <property type="match status" value="1"/>
</dbReference>
<reference evidence="8 9" key="1">
    <citation type="submission" date="2024-04" db="EMBL/GenBank/DDBJ databases">
        <title>Novel Shewanella species isolated from Baltic Sea sediments.</title>
        <authorList>
            <person name="Martin-Rodriguez A.J."/>
            <person name="Fernandez-Juarez V."/>
            <person name="Valeriano V.D."/>
            <person name="Mihindukulasooriya I."/>
            <person name="Ceresnova L."/>
            <person name="Joffre E."/>
            <person name="Jensie-Markopoulos S."/>
            <person name="Moore E.R.B."/>
            <person name="Sjoling A."/>
        </authorList>
    </citation>
    <scope>NUCLEOTIDE SEQUENCE [LARGE SCALE GENOMIC DNA]</scope>
    <source>
        <strain evidence="8 9">VAX-SP0-0CM-1</strain>
    </source>
</reference>
<dbReference type="Pfam" id="PF04389">
    <property type="entry name" value="Peptidase_M28"/>
    <property type="match status" value="1"/>
</dbReference>
<accession>A0ABU9UUJ7</accession>
<gene>
    <name evidence="8" type="ORF">AAGS29_15165</name>
</gene>
<keyword evidence="1" id="KW-0031">Aminopeptidase</keyword>